<dbReference type="EMBL" id="RJUK01000001">
    <property type="protein sequence ID" value="ROQ21575.1"/>
    <property type="molecule type" value="Genomic_DNA"/>
</dbReference>
<reference evidence="2 3" key="1">
    <citation type="submission" date="2018-11" db="EMBL/GenBank/DDBJ databases">
        <title>Genomic Encyclopedia of Type Strains, Phase IV (KMG-IV): sequencing the most valuable type-strain genomes for metagenomic binning, comparative biology and taxonomic classification.</title>
        <authorList>
            <person name="Goeker M."/>
        </authorList>
    </citation>
    <scope>NUCLEOTIDE SEQUENCE [LARGE SCALE GENOMIC DNA]</scope>
    <source>
        <strain evidence="2 3">DSM 16974</strain>
    </source>
</reference>
<proteinExistence type="predicted"/>
<gene>
    <name evidence="2" type="ORF">EDC38_2201</name>
</gene>
<dbReference type="PANTHER" id="PTHR48098:SF6">
    <property type="entry name" value="FERRI-BACILLIBACTIN ESTERASE BESA"/>
    <property type="match status" value="1"/>
</dbReference>
<feature type="signal peptide" evidence="1">
    <location>
        <begin position="1"/>
        <end position="20"/>
    </location>
</feature>
<dbReference type="InterPro" id="IPR000801">
    <property type="entry name" value="Esterase-like"/>
</dbReference>
<dbReference type="Pfam" id="PF00756">
    <property type="entry name" value="Esterase"/>
    <property type="match status" value="1"/>
</dbReference>
<evidence type="ECO:0000256" key="1">
    <source>
        <dbReference type="SAM" id="SignalP"/>
    </source>
</evidence>
<keyword evidence="1" id="KW-0732">Signal</keyword>
<dbReference type="SUPFAM" id="SSF53474">
    <property type="entry name" value="alpha/beta-Hydrolases"/>
    <property type="match status" value="1"/>
</dbReference>
<dbReference type="Proteomes" id="UP000273643">
    <property type="component" value="Unassembled WGS sequence"/>
</dbReference>
<protein>
    <submittedName>
        <fullName evidence="2">Putative alpha/beta superfamily hydrolase</fullName>
    </submittedName>
</protein>
<comment type="caution">
    <text evidence="2">The sequence shown here is derived from an EMBL/GenBank/DDBJ whole genome shotgun (WGS) entry which is preliminary data.</text>
</comment>
<organism evidence="2 3">
    <name type="scientific">Marinimicrobium koreense</name>
    <dbReference type="NCBI Taxonomy" id="306545"/>
    <lineage>
        <taxon>Bacteria</taxon>
        <taxon>Pseudomonadati</taxon>
        <taxon>Pseudomonadota</taxon>
        <taxon>Gammaproteobacteria</taxon>
        <taxon>Cellvibrionales</taxon>
        <taxon>Cellvibrionaceae</taxon>
        <taxon>Marinimicrobium</taxon>
    </lineage>
</organism>
<dbReference type="OrthoDB" id="6381520at2"/>
<evidence type="ECO:0000313" key="2">
    <source>
        <dbReference type="EMBL" id="ROQ21575.1"/>
    </source>
</evidence>
<dbReference type="InterPro" id="IPR029058">
    <property type="entry name" value="AB_hydrolase_fold"/>
</dbReference>
<accession>A0A3N1NZF1</accession>
<dbReference type="PROSITE" id="PS51257">
    <property type="entry name" value="PROKAR_LIPOPROTEIN"/>
    <property type="match status" value="1"/>
</dbReference>
<sequence>MKVFLPLWCFVMLLTGCVSAAPEHRLIDDDLSFGTLHRYEAFPSDQVPARTVDVWLPPGYDPQTNRRYPVIYAQDGQNLFRAEESYGGEEWGLDETLARLADESDIALPIVVAIWNTPERFAEYMPEQAQTQSAVSMGIHGVPDVAQSALRADAYLRFLVEEVKPFIDRHYATKTDLKHTVIMGSSMGGLLSAYAVAEHPDVFGAAACLSSHWPAGDGALIRYLETHLPEPGVHRWYFDHGTETLDAAYEPYQRDMDRIMVAKGYRRGAHWQSLRFDGAPHSEAAWRARLGIPLRFLLDID</sequence>
<name>A0A3N1NZF1_9GAMM</name>
<feature type="chain" id="PRO_5018111340" evidence="1">
    <location>
        <begin position="21"/>
        <end position="301"/>
    </location>
</feature>
<dbReference type="RefSeq" id="WP_123638549.1">
    <property type="nucleotide sequence ID" value="NZ_RJUK01000001.1"/>
</dbReference>
<keyword evidence="2" id="KW-0378">Hydrolase</keyword>
<dbReference type="Gene3D" id="3.40.50.1820">
    <property type="entry name" value="alpha/beta hydrolase"/>
    <property type="match status" value="1"/>
</dbReference>
<dbReference type="AlphaFoldDB" id="A0A3N1NZF1"/>
<dbReference type="GO" id="GO:0016787">
    <property type="term" value="F:hydrolase activity"/>
    <property type="evidence" value="ECO:0007669"/>
    <property type="project" value="UniProtKB-KW"/>
</dbReference>
<dbReference type="InterPro" id="IPR050583">
    <property type="entry name" value="Mycobacterial_A85_antigen"/>
</dbReference>
<dbReference type="PANTHER" id="PTHR48098">
    <property type="entry name" value="ENTEROCHELIN ESTERASE-RELATED"/>
    <property type="match status" value="1"/>
</dbReference>
<keyword evidence="3" id="KW-1185">Reference proteome</keyword>
<evidence type="ECO:0000313" key="3">
    <source>
        <dbReference type="Proteomes" id="UP000273643"/>
    </source>
</evidence>